<sequence>MKYRYALFDLDGTVIDSGEGITKSTQYALSKMGIEEPDLNRLRAFVGPPLLDSFRDLYGMSEEKAMEAVDWYRERYSSKGLYECHPYEGIGELLEALQQEGRKLAVASSKPERFVREILEHFGIGQYFSEIVGATMDEKLSSKPDIIREVFRRGKLTQADKASVVMIGDRRFDIEGANETGLDSIGVYYGFAEPGELEKAGATYIAETVQDLADLFRRI</sequence>
<evidence type="ECO:0000313" key="2">
    <source>
        <dbReference type="Proteomes" id="UP000481852"/>
    </source>
</evidence>
<dbReference type="SFLD" id="SFLDG01135">
    <property type="entry name" value="C1.5.6:_HAD__Beta-PGM__Phospha"/>
    <property type="match status" value="1"/>
</dbReference>
<dbReference type="InterPro" id="IPR041492">
    <property type="entry name" value="HAD_2"/>
</dbReference>
<dbReference type="InterPro" id="IPR023198">
    <property type="entry name" value="PGP-like_dom2"/>
</dbReference>
<dbReference type="Proteomes" id="UP000481852">
    <property type="component" value="Unassembled WGS sequence"/>
</dbReference>
<dbReference type="SFLD" id="SFLDG01129">
    <property type="entry name" value="C1.5:_HAD__Beta-PGM__Phosphata"/>
    <property type="match status" value="1"/>
</dbReference>
<dbReference type="FunFam" id="3.40.50.1000:FF:000022">
    <property type="entry name" value="Phosphoglycolate phosphatase"/>
    <property type="match status" value="1"/>
</dbReference>
<dbReference type="InterPro" id="IPR050155">
    <property type="entry name" value="HAD-like_hydrolase_sf"/>
</dbReference>
<comment type="caution">
    <text evidence="1">The sequence shown here is derived from an EMBL/GenBank/DDBJ whole genome shotgun (WGS) entry which is preliminary data.</text>
</comment>
<dbReference type="Gene3D" id="1.10.150.240">
    <property type="entry name" value="Putative phosphatase, domain 2"/>
    <property type="match status" value="1"/>
</dbReference>
<dbReference type="EMBL" id="VULZ01000004">
    <property type="protein sequence ID" value="MSS14404.1"/>
    <property type="molecule type" value="Genomic_DNA"/>
</dbReference>
<reference evidence="1 2" key="1">
    <citation type="submission" date="2019-08" db="EMBL/GenBank/DDBJ databases">
        <title>In-depth cultivation of the pig gut microbiome towards novel bacterial diversity and tailored functional studies.</title>
        <authorList>
            <person name="Wylensek D."/>
            <person name="Hitch T.C.A."/>
            <person name="Clavel T."/>
        </authorList>
    </citation>
    <scope>NUCLEOTIDE SEQUENCE [LARGE SCALE GENOMIC DNA]</scope>
    <source>
        <strain evidence="1 2">Oil+RF-744-WCA-WT-11</strain>
    </source>
</reference>
<dbReference type="SFLD" id="SFLDS00003">
    <property type="entry name" value="Haloacid_Dehalogenase"/>
    <property type="match status" value="1"/>
</dbReference>
<dbReference type="GO" id="GO:0004713">
    <property type="term" value="F:protein tyrosine kinase activity"/>
    <property type="evidence" value="ECO:0007669"/>
    <property type="project" value="TreeGrafter"/>
</dbReference>
<protein>
    <submittedName>
        <fullName evidence="1">HAD family hydrolase</fullName>
    </submittedName>
</protein>
<dbReference type="GO" id="GO:0016787">
    <property type="term" value="F:hydrolase activity"/>
    <property type="evidence" value="ECO:0007669"/>
    <property type="project" value="UniProtKB-KW"/>
</dbReference>
<dbReference type="PANTHER" id="PTHR43434">
    <property type="entry name" value="PHOSPHOGLYCOLATE PHOSPHATASE"/>
    <property type="match status" value="1"/>
</dbReference>
<organism evidence="1 2">
    <name type="scientific">Porcincola intestinalis</name>
    <dbReference type="NCBI Taxonomy" id="2606632"/>
    <lineage>
        <taxon>Bacteria</taxon>
        <taxon>Bacillati</taxon>
        <taxon>Bacillota</taxon>
        <taxon>Clostridia</taxon>
        <taxon>Lachnospirales</taxon>
        <taxon>Lachnospiraceae</taxon>
        <taxon>Porcincola</taxon>
    </lineage>
</organism>
<dbReference type="InterPro" id="IPR036412">
    <property type="entry name" value="HAD-like_sf"/>
</dbReference>
<dbReference type="AlphaFoldDB" id="A0A6L5X691"/>
<keyword evidence="2" id="KW-1185">Reference proteome</keyword>
<gene>
    <name evidence="1" type="ORF">FYJ35_05005</name>
</gene>
<dbReference type="Gene3D" id="3.40.50.1000">
    <property type="entry name" value="HAD superfamily/HAD-like"/>
    <property type="match status" value="1"/>
</dbReference>
<dbReference type="InterPro" id="IPR023214">
    <property type="entry name" value="HAD_sf"/>
</dbReference>
<keyword evidence="1" id="KW-0378">Hydrolase</keyword>
<evidence type="ECO:0000313" key="1">
    <source>
        <dbReference type="EMBL" id="MSS14404.1"/>
    </source>
</evidence>
<dbReference type="SUPFAM" id="SSF56784">
    <property type="entry name" value="HAD-like"/>
    <property type="match status" value="1"/>
</dbReference>
<dbReference type="GO" id="GO:0005829">
    <property type="term" value="C:cytosol"/>
    <property type="evidence" value="ECO:0007669"/>
    <property type="project" value="TreeGrafter"/>
</dbReference>
<accession>A0A6L5X691</accession>
<proteinExistence type="predicted"/>
<dbReference type="RefSeq" id="WP_154524110.1">
    <property type="nucleotide sequence ID" value="NZ_JAXFDQ010000014.1"/>
</dbReference>
<dbReference type="Pfam" id="PF13419">
    <property type="entry name" value="HAD_2"/>
    <property type="match status" value="1"/>
</dbReference>
<dbReference type="CDD" id="cd04302">
    <property type="entry name" value="HAD_5NT"/>
    <property type="match status" value="1"/>
</dbReference>
<name>A0A6L5X691_9FIRM</name>
<dbReference type="PANTHER" id="PTHR43434:SF20">
    <property type="entry name" value="5'-NUCLEOTIDASE"/>
    <property type="match status" value="1"/>
</dbReference>